<dbReference type="InterPro" id="IPR025836">
    <property type="entry name" value="Zn_knuckle_CX2CX4HX4C"/>
</dbReference>
<dbReference type="Pfam" id="PF14392">
    <property type="entry name" value="zf-CCHC_4"/>
    <property type="match status" value="1"/>
</dbReference>
<organism evidence="2 3">
    <name type="scientific">Gossypium barbadense</name>
    <name type="common">Sea Island cotton</name>
    <name type="synonym">Hibiscus barbadensis</name>
    <dbReference type="NCBI Taxonomy" id="3634"/>
    <lineage>
        <taxon>Eukaryota</taxon>
        <taxon>Viridiplantae</taxon>
        <taxon>Streptophyta</taxon>
        <taxon>Embryophyta</taxon>
        <taxon>Tracheophyta</taxon>
        <taxon>Spermatophyta</taxon>
        <taxon>Magnoliopsida</taxon>
        <taxon>eudicotyledons</taxon>
        <taxon>Gunneridae</taxon>
        <taxon>Pentapetalae</taxon>
        <taxon>rosids</taxon>
        <taxon>malvids</taxon>
        <taxon>Malvales</taxon>
        <taxon>Malvaceae</taxon>
        <taxon>Malvoideae</taxon>
        <taxon>Gossypium</taxon>
    </lineage>
</organism>
<evidence type="ECO:0000313" key="3">
    <source>
        <dbReference type="Proteomes" id="UP000239757"/>
    </source>
</evidence>
<dbReference type="PANTHER" id="PTHR31286:SF178">
    <property type="entry name" value="DUF4283 DOMAIN-CONTAINING PROTEIN"/>
    <property type="match status" value="1"/>
</dbReference>
<reference evidence="2 3" key="1">
    <citation type="submission" date="2015-01" db="EMBL/GenBank/DDBJ databases">
        <title>Genome of allotetraploid Gossypium barbadense reveals genomic plasticity and fiber elongation in cotton evolution.</title>
        <authorList>
            <person name="Chen X."/>
            <person name="Liu X."/>
            <person name="Zhao B."/>
            <person name="Zheng H."/>
            <person name="Hu Y."/>
            <person name="Lu G."/>
            <person name="Yang C."/>
            <person name="Chen J."/>
            <person name="Shan C."/>
            <person name="Zhang L."/>
            <person name="Zhou Y."/>
            <person name="Wang L."/>
            <person name="Guo W."/>
            <person name="Bai Y."/>
            <person name="Ruan J."/>
            <person name="Shangguan X."/>
            <person name="Mao Y."/>
            <person name="Jiang J."/>
            <person name="Zhu Y."/>
            <person name="Lei J."/>
            <person name="Kang H."/>
            <person name="Chen S."/>
            <person name="He X."/>
            <person name="Wang R."/>
            <person name="Wang Y."/>
            <person name="Chen J."/>
            <person name="Wang L."/>
            <person name="Yu S."/>
            <person name="Wang B."/>
            <person name="Wei J."/>
            <person name="Song S."/>
            <person name="Lu X."/>
            <person name="Gao Z."/>
            <person name="Gu W."/>
            <person name="Deng X."/>
            <person name="Ma D."/>
            <person name="Wang S."/>
            <person name="Liang W."/>
            <person name="Fang L."/>
            <person name="Cai C."/>
            <person name="Zhu X."/>
            <person name="Zhou B."/>
            <person name="Zhang Y."/>
            <person name="Chen Z."/>
            <person name="Xu S."/>
            <person name="Zhu R."/>
            <person name="Wang S."/>
            <person name="Zhang T."/>
            <person name="Zhao G."/>
        </authorList>
    </citation>
    <scope>NUCLEOTIDE SEQUENCE [LARGE SCALE GENOMIC DNA]</scope>
    <source>
        <strain evidence="3">cv. Xinhai21</strain>
        <tissue evidence="2">Leaf</tissue>
    </source>
</reference>
<dbReference type="OrthoDB" id="1001609at2759"/>
<sequence>MVPFMKGQDVSRYKFNHMPFWVRIYNIRLERRNQQVGINLGGAIGELLAIDWRDRDGCWIEYIRVRVKLDISKPLRQVIYIVGIDEDEIMCATKYERLPTFCYTCSCRGHHTKKCGQAKSIKGIDNPKFQYGIGEGQKGVDGRFESTAQEEGFVMIQREKEKVKIMDEVLDLCSPKSKHAHQIMNLERTRIKHKKNKVGNGEGFYSYTDPNQRHLSWGTLRRVETLMRGGLGLLGASFNEVIDDAKKCRGRRKAKVAMDNIRIIMDDLALVDVKPDKGWKLREEKMDPRLSFGFEACWAKGKEAKDQKSLGSV</sequence>
<dbReference type="Proteomes" id="UP000239757">
    <property type="component" value="Unassembled WGS sequence"/>
</dbReference>
<accession>A0A2P5WFQ6</accession>
<protein>
    <recommendedName>
        <fullName evidence="1">Zinc knuckle CX2CX4HX4C domain-containing protein</fullName>
    </recommendedName>
</protein>
<evidence type="ECO:0000259" key="1">
    <source>
        <dbReference type="Pfam" id="PF14392"/>
    </source>
</evidence>
<evidence type="ECO:0000313" key="2">
    <source>
        <dbReference type="EMBL" id="PPR89919.1"/>
    </source>
</evidence>
<dbReference type="EMBL" id="KZ667779">
    <property type="protein sequence ID" value="PPR89919.1"/>
    <property type="molecule type" value="Genomic_DNA"/>
</dbReference>
<gene>
    <name evidence="2" type="ORF">GOBAR_AA30768</name>
</gene>
<name>A0A2P5WFQ6_GOSBA</name>
<dbReference type="InterPro" id="IPR040256">
    <property type="entry name" value="At4g02000-like"/>
</dbReference>
<dbReference type="PANTHER" id="PTHR31286">
    <property type="entry name" value="GLYCINE-RICH CELL WALL STRUCTURAL PROTEIN 1.8-LIKE"/>
    <property type="match status" value="1"/>
</dbReference>
<proteinExistence type="predicted"/>
<feature type="domain" description="Zinc knuckle CX2CX4HX4C" evidence="1">
    <location>
        <begin position="69"/>
        <end position="115"/>
    </location>
</feature>
<dbReference type="AlphaFoldDB" id="A0A2P5WFQ6"/>